<dbReference type="Pfam" id="PF13808">
    <property type="entry name" value="DDE_Tnp_1_assoc"/>
    <property type="match status" value="1"/>
</dbReference>
<gene>
    <name evidence="3" type="ORF">DEU29_1491</name>
</gene>
<dbReference type="GO" id="GO:0004803">
    <property type="term" value="F:transposase activity"/>
    <property type="evidence" value="ECO:0007669"/>
    <property type="project" value="InterPro"/>
</dbReference>
<keyword evidence="4" id="KW-1185">Reference proteome</keyword>
<feature type="non-terminal residue" evidence="3">
    <location>
        <position position="250"/>
    </location>
</feature>
<evidence type="ECO:0000259" key="1">
    <source>
        <dbReference type="Pfam" id="PF01609"/>
    </source>
</evidence>
<dbReference type="InterPro" id="IPR047647">
    <property type="entry name" value="ISAs1_transpos"/>
</dbReference>
<evidence type="ECO:0000259" key="2">
    <source>
        <dbReference type="Pfam" id="PF13808"/>
    </source>
</evidence>
<dbReference type="Proteomes" id="UP000295531">
    <property type="component" value="Unassembled WGS sequence"/>
</dbReference>
<dbReference type="PANTHER" id="PTHR30298">
    <property type="entry name" value="H REPEAT-ASSOCIATED PREDICTED TRANSPOSASE"/>
    <property type="match status" value="1"/>
</dbReference>
<dbReference type="InterPro" id="IPR032806">
    <property type="entry name" value="YbfD_N"/>
</dbReference>
<dbReference type="PANTHER" id="PTHR30298:SF0">
    <property type="entry name" value="PROTEIN YBFL-RELATED"/>
    <property type="match status" value="1"/>
</dbReference>
<dbReference type="InterPro" id="IPR002559">
    <property type="entry name" value="Transposase_11"/>
</dbReference>
<accession>A0A4R6NXJ8</accession>
<dbReference type="NCBIfam" id="NF033564">
    <property type="entry name" value="transpos_ISAs1"/>
    <property type="match status" value="1"/>
</dbReference>
<dbReference type="EMBL" id="SNXI01000049">
    <property type="protein sequence ID" value="TDP26440.1"/>
    <property type="molecule type" value="Genomic_DNA"/>
</dbReference>
<organism evidence="3 4">
    <name type="scientific">Idiomarina aquatica</name>
    <dbReference type="NCBI Taxonomy" id="1327752"/>
    <lineage>
        <taxon>Bacteria</taxon>
        <taxon>Pseudomonadati</taxon>
        <taxon>Pseudomonadota</taxon>
        <taxon>Gammaproteobacteria</taxon>
        <taxon>Alteromonadales</taxon>
        <taxon>Idiomarinaceae</taxon>
        <taxon>Idiomarina</taxon>
    </lineage>
</organism>
<dbReference type="Pfam" id="PF01609">
    <property type="entry name" value="DDE_Tnp_1"/>
    <property type="match status" value="1"/>
</dbReference>
<dbReference type="GO" id="GO:0003677">
    <property type="term" value="F:DNA binding"/>
    <property type="evidence" value="ECO:0007669"/>
    <property type="project" value="InterPro"/>
</dbReference>
<feature type="domain" description="Transposase IS4-like" evidence="1">
    <location>
        <begin position="102"/>
        <end position="216"/>
    </location>
</feature>
<dbReference type="InterPro" id="IPR051698">
    <property type="entry name" value="Transposase_11-like"/>
</dbReference>
<reference evidence="3 4" key="1">
    <citation type="submission" date="2019-03" db="EMBL/GenBank/DDBJ databases">
        <title>Freshwater and sediment microbial communities from various areas in North America, analyzing microbe dynamics in response to fracking.</title>
        <authorList>
            <person name="Lamendella R."/>
        </authorList>
    </citation>
    <scope>NUCLEOTIDE SEQUENCE [LARGE SCALE GENOMIC DNA]</scope>
    <source>
        <strain evidence="3 4">18_TX</strain>
    </source>
</reference>
<evidence type="ECO:0000313" key="4">
    <source>
        <dbReference type="Proteomes" id="UP000295531"/>
    </source>
</evidence>
<sequence>MSLTLLTDHFADIEDPRQASKVTYKLFDVLFLTLTAVISGAEGWEEIEDFGHLRLKWLKKYGDFSHGIPVHDTIARLVCRIDPQAFHQRFIQWMQATEKLTDKQVVAVDGKTLRRSYKRHDRQSTLHMISAFATKIGVVLGQRRTDEKSNEITAVPELLELLELEGAMVTLDAMSCQKQIVKTIVKKKADYCIAVKKNQKSLYQALQDAFELSESNEPGHVEQKHGRVEYRSYDVLSALELPTGIRSVWS</sequence>
<name>A0A4R6NXJ8_9GAMM</name>
<evidence type="ECO:0000313" key="3">
    <source>
        <dbReference type="EMBL" id="TDP26440.1"/>
    </source>
</evidence>
<comment type="caution">
    <text evidence="3">The sequence shown here is derived from an EMBL/GenBank/DDBJ whole genome shotgun (WGS) entry which is preliminary data.</text>
</comment>
<protein>
    <submittedName>
        <fullName evidence="3">IS4 family transposase</fullName>
    </submittedName>
</protein>
<dbReference type="GO" id="GO:0006313">
    <property type="term" value="P:DNA transposition"/>
    <property type="evidence" value="ECO:0007669"/>
    <property type="project" value="InterPro"/>
</dbReference>
<feature type="domain" description="H repeat-associated protein N-terminal" evidence="2">
    <location>
        <begin position="8"/>
        <end position="94"/>
    </location>
</feature>
<dbReference type="AlphaFoldDB" id="A0A4R6NXJ8"/>
<proteinExistence type="predicted"/>